<dbReference type="EMBL" id="MU250592">
    <property type="protein sequence ID" value="KAG7439501.1"/>
    <property type="molecule type" value="Genomic_DNA"/>
</dbReference>
<evidence type="ECO:0000313" key="3">
    <source>
        <dbReference type="Proteomes" id="UP000812287"/>
    </source>
</evidence>
<proteinExistence type="predicted"/>
<dbReference type="AlphaFoldDB" id="A0A9P7VEL2"/>
<name>A0A9P7VEL2_9AGAR</name>
<dbReference type="Proteomes" id="UP000812287">
    <property type="component" value="Unassembled WGS sequence"/>
</dbReference>
<dbReference type="Pfam" id="PF22936">
    <property type="entry name" value="Pol_BBD"/>
    <property type="match status" value="1"/>
</dbReference>
<gene>
    <name evidence="2" type="ORF">BT62DRAFT_913382</name>
</gene>
<dbReference type="InterPro" id="IPR054722">
    <property type="entry name" value="PolX-like_BBD"/>
</dbReference>
<feature type="non-terminal residue" evidence="2">
    <location>
        <position position="1"/>
    </location>
</feature>
<organism evidence="2 3">
    <name type="scientific">Guyanagaster necrorhizus</name>
    <dbReference type="NCBI Taxonomy" id="856835"/>
    <lineage>
        <taxon>Eukaryota</taxon>
        <taxon>Fungi</taxon>
        <taxon>Dikarya</taxon>
        <taxon>Basidiomycota</taxon>
        <taxon>Agaricomycotina</taxon>
        <taxon>Agaricomycetes</taxon>
        <taxon>Agaricomycetidae</taxon>
        <taxon>Agaricales</taxon>
        <taxon>Marasmiineae</taxon>
        <taxon>Physalacriaceae</taxon>
        <taxon>Guyanagaster</taxon>
    </lineage>
</organism>
<evidence type="ECO:0000259" key="1">
    <source>
        <dbReference type="Pfam" id="PF22936"/>
    </source>
</evidence>
<dbReference type="OrthoDB" id="3251181at2759"/>
<sequence>LYDSGASRHMSPYRYRFLNFVSIQPKHVTAADNGKSSALGRRDMKIATPGKEKVETTILLKDVLYGPTLGGTLVSVSNIAALGHAVLL</sequence>
<dbReference type="RefSeq" id="XP_043033001.1">
    <property type="nucleotide sequence ID" value="XM_043183887.1"/>
</dbReference>
<keyword evidence="3" id="KW-1185">Reference proteome</keyword>
<reference evidence="2" key="1">
    <citation type="submission" date="2020-11" db="EMBL/GenBank/DDBJ databases">
        <title>Adaptations for nitrogen fixation in a non-lichenized fungal sporocarp promotes dispersal by wood-feeding termites.</title>
        <authorList>
            <consortium name="DOE Joint Genome Institute"/>
            <person name="Koch R.A."/>
            <person name="Yoon G."/>
            <person name="Arayal U."/>
            <person name="Lail K."/>
            <person name="Amirebrahimi M."/>
            <person name="Labutti K."/>
            <person name="Lipzen A."/>
            <person name="Riley R."/>
            <person name="Barry K."/>
            <person name="Henrissat B."/>
            <person name="Grigoriev I.V."/>
            <person name="Herr J.R."/>
            <person name="Aime M.C."/>
        </authorList>
    </citation>
    <scope>NUCLEOTIDE SEQUENCE</scope>
    <source>
        <strain evidence="2">MCA 3950</strain>
    </source>
</reference>
<comment type="caution">
    <text evidence="2">The sequence shown here is derived from an EMBL/GenBank/DDBJ whole genome shotgun (WGS) entry which is preliminary data.</text>
</comment>
<accession>A0A9P7VEL2</accession>
<protein>
    <recommendedName>
        <fullName evidence="1">Retrovirus-related Pol polyprotein from transposon TNT 1-94-like beta-barrel domain-containing protein</fullName>
    </recommendedName>
</protein>
<dbReference type="GeneID" id="66106184"/>
<evidence type="ECO:0000313" key="2">
    <source>
        <dbReference type="EMBL" id="KAG7439501.1"/>
    </source>
</evidence>
<feature type="domain" description="Retrovirus-related Pol polyprotein from transposon TNT 1-94-like beta-barrel" evidence="1">
    <location>
        <begin position="2"/>
        <end position="81"/>
    </location>
</feature>